<name>A0A538SUC1_UNCEI</name>
<dbReference type="EMBL" id="VBOU01000046">
    <property type="protein sequence ID" value="TMQ54987.1"/>
    <property type="molecule type" value="Genomic_DNA"/>
</dbReference>
<accession>A0A538SUC1</accession>
<dbReference type="InterPro" id="IPR019283">
    <property type="entry name" value="DUF2330"/>
</dbReference>
<gene>
    <name evidence="1" type="ORF">E6K74_04520</name>
</gene>
<evidence type="ECO:0000313" key="2">
    <source>
        <dbReference type="Proteomes" id="UP000319829"/>
    </source>
</evidence>
<dbReference type="AlphaFoldDB" id="A0A538SUC1"/>
<comment type="caution">
    <text evidence="1">The sequence shown here is derived from an EMBL/GenBank/DDBJ whole genome shotgun (WGS) entry which is preliminary data.</text>
</comment>
<organism evidence="1 2">
    <name type="scientific">Eiseniibacteriota bacterium</name>
    <dbReference type="NCBI Taxonomy" id="2212470"/>
    <lineage>
        <taxon>Bacteria</taxon>
        <taxon>Candidatus Eiseniibacteriota</taxon>
    </lineage>
</organism>
<proteinExistence type="predicted"/>
<dbReference type="Proteomes" id="UP000319829">
    <property type="component" value="Unassembled WGS sequence"/>
</dbReference>
<dbReference type="Pfam" id="PF10092">
    <property type="entry name" value="DUF2330"/>
    <property type="match status" value="1"/>
</dbReference>
<evidence type="ECO:0000313" key="1">
    <source>
        <dbReference type="EMBL" id="TMQ54987.1"/>
    </source>
</evidence>
<sequence length="313" mass="36418">MGPEPVSGGVTLQRRNQQRSHQEGFLIEADGHLRGPPFTIPERAPRVLQSYIKQGMYFFVAKVNLNEQKRLGFTYLRPIQVAYESPKLMLPIRLGMVNAQGPQEMFVFTLTRAGRVETTNYRTIRLPTGIDVPEFVKPDFPDFYRKLFTKQHRREGQEAVFLEYCWNVVPNTPSCDPCTAPYLTAEELRSLGAFWISSTANLPGEAVLTRLHLRYDSDHFPEDLQFQVTADRENWQTRYVLHHPYSGTDECSQLVAYHRTVWDRRRKEAENYCDLTGSSMDDTRAKMRVAADWSVPYENATWWERIWKVMDGK</sequence>
<reference evidence="1 2" key="1">
    <citation type="journal article" date="2019" name="Nat. Microbiol.">
        <title>Mediterranean grassland soil C-N compound turnover is dependent on rainfall and depth, and is mediated by genomically divergent microorganisms.</title>
        <authorList>
            <person name="Diamond S."/>
            <person name="Andeer P.F."/>
            <person name="Li Z."/>
            <person name="Crits-Christoph A."/>
            <person name="Burstein D."/>
            <person name="Anantharaman K."/>
            <person name="Lane K.R."/>
            <person name="Thomas B.C."/>
            <person name="Pan C."/>
            <person name="Northen T.R."/>
            <person name="Banfield J.F."/>
        </authorList>
    </citation>
    <scope>NUCLEOTIDE SEQUENCE [LARGE SCALE GENOMIC DNA]</scope>
    <source>
        <strain evidence="1">WS_4</strain>
    </source>
</reference>
<protein>
    <submittedName>
        <fullName evidence="1">DUF2330 domain-containing protein</fullName>
    </submittedName>
</protein>